<dbReference type="AlphaFoldDB" id="A0A7J5Z0W7"/>
<gene>
    <name evidence="2" type="ORF">F7725_023168</name>
</gene>
<evidence type="ECO:0000313" key="2">
    <source>
        <dbReference type="EMBL" id="KAF3855113.1"/>
    </source>
</evidence>
<accession>A0A7J5Z0W7</accession>
<feature type="region of interest" description="Disordered" evidence="1">
    <location>
        <begin position="56"/>
        <end position="75"/>
    </location>
</feature>
<proteinExistence type="predicted"/>
<evidence type="ECO:0000256" key="1">
    <source>
        <dbReference type="SAM" id="MobiDB-lite"/>
    </source>
</evidence>
<organism evidence="2 3">
    <name type="scientific">Dissostichus mawsoni</name>
    <name type="common">Antarctic cod</name>
    <dbReference type="NCBI Taxonomy" id="36200"/>
    <lineage>
        <taxon>Eukaryota</taxon>
        <taxon>Metazoa</taxon>
        <taxon>Chordata</taxon>
        <taxon>Craniata</taxon>
        <taxon>Vertebrata</taxon>
        <taxon>Euteleostomi</taxon>
        <taxon>Actinopterygii</taxon>
        <taxon>Neopterygii</taxon>
        <taxon>Teleostei</taxon>
        <taxon>Neoteleostei</taxon>
        <taxon>Acanthomorphata</taxon>
        <taxon>Eupercaria</taxon>
        <taxon>Perciformes</taxon>
        <taxon>Notothenioidei</taxon>
        <taxon>Nototheniidae</taxon>
        <taxon>Dissostichus</taxon>
    </lineage>
</organism>
<dbReference type="Proteomes" id="UP000518266">
    <property type="component" value="Unassembled WGS sequence"/>
</dbReference>
<sequence length="75" mass="8450">MLCIPVWIAVKMYKTPGTLRERLVFLTTPSIDLPKSKQEQARLLAIFAADGDSLHQKSPPTKEGYFPVDEKESNC</sequence>
<name>A0A7J5Z0W7_DISMA</name>
<keyword evidence="3" id="KW-1185">Reference proteome</keyword>
<comment type="caution">
    <text evidence="2">The sequence shown here is derived from an EMBL/GenBank/DDBJ whole genome shotgun (WGS) entry which is preliminary data.</text>
</comment>
<evidence type="ECO:0000313" key="3">
    <source>
        <dbReference type="Proteomes" id="UP000518266"/>
    </source>
</evidence>
<reference evidence="2 3" key="1">
    <citation type="submission" date="2020-03" db="EMBL/GenBank/DDBJ databases">
        <title>Dissostichus mawsoni Genome sequencing and assembly.</title>
        <authorList>
            <person name="Park H."/>
        </authorList>
    </citation>
    <scope>NUCLEOTIDE SEQUENCE [LARGE SCALE GENOMIC DNA]</scope>
    <source>
        <strain evidence="2">DM0001</strain>
        <tissue evidence="2">Muscle</tissue>
    </source>
</reference>
<dbReference type="EMBL" id="JAAKFY010000007">
    <property type="protein sequence ID" value="KAF3855113.1"/>
    <property type="molecule type" value="Genomic_DNA"/>
</dbReference>
<dbReference type="OrthoDB" id="6581954at2759"/>
<protein>
    <submittedName>
        <fullName evidence="2">Uncharacterized protein</fullName>
    </submittedName>
</protein>